<organism evidence="9 10">
    <name type="scientific">Caenispirillum bisanense</name>
    <dbReference type="NCBI Taxonomy" id="414052"/>
    <lineage>
        <taxon>Bacteria</taxon>
        <taxon>Pseudomonadati</taxon>
        <taxon>Pseudomonadota</taxon>
        <taxon>Alphaproteobacteria</taxon>
        <taxon>Rhodospirillales</taxon>
        <taxon>Novispirillaceae</taxon>
        <taxon>Caenispirillum</taxon>
    </lineage>
</organism>
<dbReference type="RefSeq" id="WP_097280373.1">
    <property type="nucleotide sequence ID" value="NZ_OCNJ01000007.1"/>
</dbReference>
<dbReference type="Gene3D" id="3.40.50.300">
    <property type="entry name" value="P-loop containing nucleotide triphosphate hydrolases"/>
    <property type="match status" value="1"/>
</dbReference>
<keyword evidence="1" id="KW-0547">Nucleotide-binding</keyword>
<dbReference type="InterPro" id="IPR003593">
    <property type="entry name" value="AAA+_ATPase"/>
</dbReference>
<evidence type="ECO:0000259" key="8">
    <source>
        <dbReference type="PROSITE" id="PS50045"/>
    </source>
</evidence>
<dbReference type="InterPro" id="IPR027417">
    <property type="entry name" value="P-loop_NTPase"/>
</dbReference>
<dbReference type="GO" id="GO:0000160">
    <property type="term" value="P:phosphorelay signal transduction system"/>
    <property type="evidence" value="ECO:0007669"/>
    <property type="project" value="UniProtKB-KW"/>
</dbReference>
<dbReference type="InterPro" id="IPR025944">
    <property type="entry name" value="Sigma_54_int_dom_CS"/>
</dbReference>
<keyword evidence="10" id="KW-1185">Reference proteome</keyword>
<dbReference type="InterPro" id="IPR009057">
    <property type="entry name" value="Homeodomain-like_sf"/>
</dbReference>
<dbReference type="Pfam" id="PF02954">
    <property type="entry name" value="HTH_8"/>
    <property type="match status" value="1"/>
</dbReference>
<evidence type="ECO:0000313" key="10">
    <source>
        <dbReference type="Proteomes" id="UP000219621"/>
    </source>
</evidence>
<dbReference type="Gene3D" id="1.10.8.60">
    <property type="match status" value="1"/>
</dbReference>
<reference evidence="9 10" key="1">
    <citation type="submission" date="2017-09" db="EMBL/GenBank/DDBJ databases">
        <authorList>
            <person name="Ehlers B."/>
            <person name="Leendertz F.H."/>
        </authorList>
    </citation>
    <scope>NUCLEOTIDE SEQUENCE [LARGE SCALE GENOMIC DNA]</scope>
    <source>
        <strain evidence="9 10">USBA 140</strain>
    </source>
</reference>
<dbReference type="InterPro" id="IPR029016">
    <property type="entry name" value="GAF-like_dom_sf"/>
</dbReference>
<dbReference type="GO" id="GO:0006355">
    <property type="term" value="P:regulation of DNA-templated transcription"/>
    <property type="evidence" value="ECO:0007669"/>
    <property type="project" value="InterPro"/>
</dbReference>
<dbReference type="PANTHER" id="PTHR32071">
    <property type="entry name" value="TRANSCRIPTIONAL REGULATORY PROTEIN"/>
    <property type="match status" value="1"/>
</dbReference>
<evidence type="ECO:0000256" key="7">
    <source>
        <dbReference type="ARBA" id="ARBA00023163"/>
    </source>
</evidence>
<dbReference type="PANTHER" id="PTHR32071:SF77">
    <property type="entry name" value="TRANSCRIPTIONAL REGULATORY PROTEIN"/>
    <property type="match status" value="1"/>
</dbReference>
<dbReference type="Pfam" id="PF00158">
    <property type="entry name" value="Sigma54_activat"/>
    <property type="match status" value="1"/>
</dbReference>
<dbReference type="EMBL" id="OCNJ01000007">
    <property type="protein sequence ID" value="SOD98277.1"/>
    <property type="molecule type" value="Genomic_DNA"/>
</dbReference>
<dbReference type="CDD" id="cd00009">
    <property type="entry name" value="AAA"/>
    <property type="match status" value="1"/>
</dbReference>
<dbReference type="InterPro" id="IPR058031">
    <property type="entry name" value="AAA_lid_NorR"/>
</dbReference>
<evidence type="ECO:0000256" key="6">
    <source>
        <dbReference type="ARBA" id="ARBA00023159"/>
    </source>
</evidence>
<evidence type="ECO:0000256" key="3">
    <source>
        <dbReference type="ARBA" id="ARBA00023012"/>
    </source>
</evidence>
<evidence type="ECO:0000256" key="1">
    <source>
        <dbReference type="ARBA" id="ARBA00022741"/>
    </source>
</evidence>
<dbReference type="SMART" id="SM00382">
    <property type="entry name" value="AAA"/>
    <property type="match status" value="1"/>
</dbReference>
<proteinExistence type="predicted"/>
<evidence type="ECO:0000256" key="2">
    <source>
        <dbReference type="ARBA" id="ARBA00022840"/>
    </source>
</evidence>
<dbReference type="OrthoDB" id="9770562at2"/>
<gene>
    <name evidence="9" type="ORF">SAMN05421508_107281</name>
</gene>
<dbReference type="SUPFAM" id="SSF46689">
    <property type="entry name" value="Homeodomain-like"/>
    <property type="match status" value="1"/>
</dbReference>
<dbReference type="PROSITE" id="PS00688">
    <property type="entry name" value="SIGMA54_INTERACT_3"/>
    <property type="match status" value="1"/>
</dbReference>
<dbReference type="InterPro" id="IPR002197">
    <property type="entry name" value="HTH_Fis"/>
</dbReference>
<dbReference type="GO" id="GO:0043565">
    <property type="term" value="F:sequence-specific DNA binding"/>
    <property type="evidence" value="ECO:0007669"/>
    <property type="project" value="InterPro"/>
</dbReference>
<protein>
    <submittedName>
        <fullName evidence="9">Transcriptional regulator of acetoin/glycerol metabolism</fullName>
    </submittedName>
</protein>
<dbReference type="GO" id="GO:0005524">
    <property type="term" value="F:ATP binding"/>
    <property type="evidence" value="ECO:0007669"/>
    <property type="project" value="UniProtKB-KW"/>
</dbReference>
<dbReference type="FunFam" id="3.40.50.300:FF:000006">
    <property type="entry name" value="DNA-binding transcriptional regulator NtrC"/>
    <property type="match status" value="1"/>
</dbReference>
<dbReference type="Gene3D" id="1.10.10.60">
    <property type="entry name" value="Homeodomain-like"/>
    <property type="match status" value="1"/>
</dbReference>
<dbReference type="SUPFAM" id="SSF55781">
    <property type="entry name" value="GAF domain-like"/>
    <property type="match status" value="1"/>
</dbReference>
<dbReference type="Pfam" id="PF25601">
    <property type="entry name" value="AAA_lid_14"/>
    <property type="match status" value="1"/>
</dbReference>
<evidence type="ECO:0000256" key="4">
    <source>
        <dbReference type="ARBA" id="ARBA00023015"/>
    </source>
</evidence>
<keyword evidence="5" id="KW-0238">DNA-binding</keyword>
<dbReference type="PROSITE" id="PS50045">
    <property type="entry name" value="SIGMA54_INTERACT_4"/>
    <property type="match status" value="1"/>
</dbReference>
<dbReference type="SUPFAM" id="SSF52540">
    <property type="entry name" value="P-loop containing nucleoside triphosphate hydrolases"/>
    <property type="match status" value="1"/>
</dbReference>
<dbReference type="AlphaFoldDB" id="A0A286GRT2"/>
<dbReference type="Proteomes" id="UP000219621">
    <property type="component" value="Unassembled WGS sequence"/>
</dbReference>
<keyword evidence="6" id="KW-0010">Activator</keyword>
<dbReference type="Gene3D" id="3.30.450.40">
    <property type="match status" value="1"/>
</dbReference>
<dbReference type="PRINTS" id="PR01590">
    <property type="entry name" value="HTHFIS"/>
</dbReference>
<keyword evidence="2" id="KW-0067">ATP-binding</keyword>
<sequence length="629" mass="67360">MATGIDHIRELESVALGAPSRRDAVVLGSWRRCLDDYRLDPARACEAYIVPRSRLREHRERAEGLIRTARGGIETLHQQLAGLGYVLLLSDDRGVTVDFIGDPAFDGALQKAGLYLGSEWSERRAGTCAVGACLVTGEPLTIHQSDHFDVTHVPLTCSAAPIYDSLGNLAAVLDVSALRSAEAKTSQNLVLHMVSATARRIELATLMAQARGEWVIRFSRSPEFIEVDPDGAVAVDGSGCITATTHLAQRMLCEAVGQGAPGAAGGGVIGRRLSDFLDVDPDDLPSLTRSRAARDRLVLTRGGGAVFAHAIAPQPVVSAPQRRPVASPLAELSGGDAVMDAAIDKAFKLSRTDLPILICGETGSGKERMARAIHECRGRRGRFVAVNCAAIPESLIENELFGHVPGAFTGAVGGGHKGLIREADGGTLFLDEIGDMPLALQARLLRVIAEREVVPVGGARPVPVDLRIVSATHRDLADLVRQGRFREDLYYRLSGAELALPALRARSDFEWLVRRLLPAGRVVGESARLALIRHDWPGNIRELVNALQFAAAMAGDGAIEAADLPETVLARRAVPVAAAAEDADDELAAVLAACGWNVSQVARRLGVDRTTVHRRMKRLGLVPPNRRHT</sequence>
<feature type="domain" description="Sigma-54 factor interaction" evidence="8">
    <location>
        <begin position="332"/>
        <end position="552"/>
    </location>
</feature>
<dbReference type="InterPro" id="IPR025943">
    <property type="entry name" value="Sigma_54_int_dom_ATP-bd_2"/>
</dbReference>
<dbReference type="PROSITE" id="PS00676">
    <property type="entry name" value="SIGMA54_INTERACT_2"/>
    <property type="match status" value="1"/>
</dbReference>
<dbReference type="InterPro" id="IPR025662">
    <property type="entry name" value="Sigma_54_int_dom_ATP-bd_1"/>
</dbReference>
<dbReference type="PROSITE" id="PS00675">
    <property type="entry name" value="SIGMA54_INTERACT_1"/>
    <property type="match status" value="1"/>
</dbReference>
<evidence type="ECO:0000313" key="9">
    <source>
        <dbReference type="EMBL" id="SOD98277.1"/>
    </source>
</evidence>
<evidence type="ECO:0000256" key="5">
    <source>
        <dbReference type="ARBA" id="ARBA00023125"/>
    </source>
</evidence>
<dbReference type="InterPro" id="IPR002078">
    <property type="entry name" value="Sigma_54_int"/>
</dbReference>
<keyword evidence="7" id="KW-0804">Transcription</keyword>
<accession>A0A286GRT2</accession>
<name>A0A286GRT2_9PROT</name>
<keyword evidence="3" id="KW-0902">Two-component regulatory system</keyword>
<keyword evidence="4" id="KW-0805">Transcription regulation</keyword>